<dbReference type="SUPFAM" id="SSF46785">
    <property type="entry name" value="Winged helix' DNA-binding domain"/>
    <property type="match status" value="1"/>
</dbReference>
<dbReference type="STRING" id="29563.SAMN02983006_01722"/>
<dbReference type="InterPro" id="IPR000847">
    <property type="entry name" value="LysR_HTH_N"/>
</dbReference>
<dbReference type="Pfam" id="PF03466">
    <property type="entry name" value="LysR_substrate"/>
    <property type="match status" value="1"/>
</dbReference>
<evidence type="ECO:0000256" key="3">
    <source>
        <dbReference type="ARBA" id="ARBA00023125"/>
    </source>
</evidence>
<dbReference type="SUPFAM" id="SSF53850">
    <property type="entry name" value="Periplasmic binding protein-like II"/>
    <property type="match status" value="1"/>
</dbReference>
<dbReference type="EMBL" id="FOTI01000023">
    <property type="protein sequence ID" value="SFL66594.1"/>
    <property type="molecule type" value="Genomic_DNA"/>
</dbReference>
<dbReference type="InterPro" id="IPR036388">
    <property type="entry name" value="WH-like_DNA-bd_sf"/>
</dbReference>
<dbReference type="GO" id="GO:0003677">
    <property type="term" value="F:DNA binding"/>
    <property type="evidence" value="ECO:0007669"/>
    <property type="project" value="UniProtKB-KW"/>
</dbReference>
<dbReference type="InterPro" id="IPR050950">
    <property type="entry name" value="HTH-type_LysR_regulators"/>
</dbReference>
<evidence type="ECO:0000256" key="2">
    <source>
        <dbReference type="ARBA" id="ARBA00023015"/>
    </source>
</evidence>
<dbReference type="Gene3D" id="1.10.10.10">
    <property type="entry name" value="Winged helix-like DNA-binding domain superfamily/Winged helix DNA-binding domain"/>
    <property type="match status" value="1"/>
</dbReference>
<organism evidence="6 7">
    <name type="scientific">Halanaerobium salsuginis</name>
    <dbReference type="NCBI Taxonomy" id="29563"/>
    <lineage>
        <taxon>Bacteria</taxon>
        <taxon>Bacillati</taxon>
        <taxon>Bacillota</taxon>
        <taxon>Clostridia</taxon>
        <taxon>Halanaerobiales</taxon>
        <taxon>Halanaerobiaceae</taxon>
        <taxon>Halanaerobium</taxon>
    </lineage>
</organism>
<dbReference type="OrthoDB" id="1652954at2"/>
<dbReference type="PRINTS" id="PR00039">
    <property type="entry name" value="HTHLYSR"/>
</dbReference>
<evidence type="ECO:0000256" key="4">
    <source>
        <dbReference type="ARBA" id="ARBA00023163"/>
    </source>
</evidence>
<dbReference type="PANTHER" id="PTHR30419">
    <property type="entry name" value="HTH-TYPE TRANSCRIPTIONAL REGULATOR YBHD"/>
    <property type="match status" value="1"/>
</dbReference>
<keyword evidence="3 6" id="KW-0238">DNA-binding</keyword>
<dbReference type="Proteomes" id="UP000199006">
    <property type="component" value="Unassembled WGS sequence"/>
</dbReference>
<dbReference type="GO" id="GO:0003700">
    <property type="term" value="F:DNA-binding transcription factor activity"/>
    <property type="evidence" value="ECO:0007669"/>
    <property type="project" value="InterPro"/>
</dbReference>
<protein>
    <submittedName>
        <fullName evidence="6">DNA-binding transcriptional regulator, LysR family</fullName>
    </submittedName>
</protein>
<evidence type="ECO:0000313" key="6">
    <source>
        <dbReference type="EMBL" id="SFL66594.1"/>
    </source>
</evidence>
<dbReference type="FunFam" id="1.10.10.10:FF:000001">
    <property type="entry name" value="LysR family transcriptional regulator"/>
    <property type="match status" value="1"/>
</dbReference>
<dbReference type="CDD" id="cd08434">
    <property type="entry name" value="PBP2_GltC_like"/>
    <property type="match status" value="1"/>
</dbReference>
<dbReference type="GO" id="GO:0005829">
    <property type="term" value="C:cytosol"/>
    <property type="evidence" value="ECO:0007669"/>
    <property type="project" value="TreeGrafter"/>
</dbReference>
<evidence type="ECO:0000259" key="5">
    <source>
        <dbReference type="PROSITE" id="PS50931"/>
    </source>
</evidence>
<feature type="domain" description="HTH lysR-type" evidence="5">
    <location>
        <begin position="1"/>
        <end position="58"/>
    </location>
</feature>
<dbReference type="Gene3D" id="3.40.190.290">
    <property type="match status" value="1"/>
</dbReference>
<sequence length="298" mass="34202">MNLHHLRYFRKLAYLEHYTKAADELKITQPSLSYAINSLEEELSTCLFEKEGRNIRLTKYGKLFLKYVEDSLDNLDTGIKKTKAMTSGKSGFIDLAYIYSLGSYFIPEIVSDFLTCNADKDIKFSFSAQNTTDIVKGLKEEKYDVAFCSKKKSEADLEFTPIMDQKLVLIVPHDHQLANKDKIDLKEVASFPFITYSKESGLRSVIDNLFTKVKIKPNIVYELIEDGALAGLVAKNFGIAIVPELLILENMNIKKIEIVNPKYKREIYLARVKNKYLPPVVHEFIKHVTNSTFNKKYL</sequence>
<evidence type="ECO:0000256" key="1">
    <source>
        <dbReference type="ARBA" id="ARBA00009437"/>
    </source>
</evidence>
<keyword evidence="2" id="KW-0805">Transcription regulation</keyword>
<proteinExistence type="inferred from homology"/>
<evidence type="ECO:0000313" key="7">
    <source>
        <dbReference type="Proteomes" id="UP000199006"/>
    </source>
</evidence>
<dbReference type="PANTHER" id="PTHR30419:SF28">
    <property type="entry name" value="HTH-TYPE TRANSCRIPTIONAL REGULATOR BSDA"/>
    <property type="match status" value="1"/>
</dbReference>
<dbReference type="AlphaFoldDB" id="A0A1I4JJB0"/>
<gene>
    <name evidence="6" type="ORF">SAMN02983006_01722</name>
</gene>
<reference evidence="6 7" key="1">
    <citation type="submission" date="2016-10" db="EMBL/GenBank/DDBJ databases">
        <authorList>
            <person name="de Groot N.N."/>
        </authorList>
    </citation>
    <scope>NUCLEOTIDE SEQUENCE [LARGE SCALE GENOMIC DNA]</scope>
    <source>
        <strain evidence="6 7">ATCC 51327</strain>
    </source>
</reference>
<dbReference type="Pfam" id="PF00126">
    <property type="entry name" value="HTH_1"/>
    <property type="match status" value="1"/>
</dbReference>
<name>A0A1I4JJB0_9FIRM</name>
<accession>A0A1I4JJB0</accession>
<dbReference type="PROSITE" id="PS50931">
    <property type="entry name" value="HTH_LYSR"/>
    <property type="match status" value="1"/>
</dbReference>
<keyword evidence="7" id="KW-1185">Reference proteome</keyword>
<keyword evidence="4" id="KW-0804">Transcription</keyword>
<dbReference type="RefSeq" id="WP_089861814.1">
    <property type="nucleotide sequence ID" value="NZ_FOTI01000023.1"/>
</dbReference>
<dbReference type="InterPro" id="IPR036390">
    <property type="entry name" value="WH_DNA-bd_sf"/>
</dbReference>
<dbReference type="InterPro" id="IPR005119">
    <property type="entry name" value="LysR_subst-bd"/>
</dbReference>
<comment type="similarity">
    <text evidence="1">Belongs to the LysR transcriptional regulatory family.</text>
</comment>